<protein>
    <submittedName>
        <fullName evidence="1">Uncharacterized protein</fullName>
    </submittedName>
</protein>
<dbReference type="AlphaFoldDB" id="A0A7X0MMV8"/>
<gene>
    <name evidence="1" type="ORF">F4693_001671</name>
</gene>
<dbReference type="Proteomes" id="UP000522313">
    <property type="component" value="Unassembled WGS sequence"/>
</dbReference>
<evidence type="ECO:0000313" key="1">
    <source>
        <dbReference type="EMBL" id="MBB6504694.1"/>
    </source>
</evidence>
<organism evidence="1 2">
    <name type="scientific">Sphingomonas endophytica</name>
    <dbReference type="NCBI Taxonomy" id="869719"/>
    <lineage>
        <taxon>Bacteria</taxon>
        <taxon>Pseudomonadati</taxon>
        <taxon>Pseudomonadota</taxon>
        <taxon>Alphaproteobacteria</taxon>
        <taxon>Sphingomonadales</taxon>
        <taxon>Sphingomonadaceae</taxon>
        <taxon>Sphingomonas</taxon>
    </lineage>
</organism>
<reference evidence="1 2" key="2">
    <citation type="submission" date="2020-08" db="EMBL/GenBank/DDBJ databases">
        <authorList>
            <person name="Partida-Martinez L."/>
            <person name="Huntemann M."/>
            <person name="Clum A."/>
            <person name="Wang J."/>
            <person name="Palaniappan K."/>
            <person name="Ritter S."/>
            <person name="Chen I.-M."/>
            <person name="Stamatis D."/>
            <person name="Reddy T."/>
            <person name="O'Malley R."/>
            <person name="Daum C."/>
            <person name="Shapiro N."/>
            <person name="Ivanova N."/>
            <person name="Kyrpides N."/>
            <person name="Woyke T."/>
        </authorList>
    </citation>
    <scope>NUCLEOTIDE SEQUENCE [LARGE SCALE GENOMIC DNA]</scope>
    <source>
        <strain evidence="1 2">AS3.13</strain>
    </source>
</reference>
<accession>A0A7X0MMV8</accession>
<sequence length="324" mass="34240">MTTAGVPDRERRPCIATQRVGLFGCGRLGGRSADAAATRLGRFAFLTCDRLGGGAERRREAISVECRRLFGGRRSLLTRLAGATATRRGVFLAGRDGHIGLRGNDLFGLLLLDIGRTVVALALAARAILTLTIFTGPIVALLRTLVAEALATPATLGLAGARLLLGADRIALVAEIVAVVELIEVVALAAHRLLVVRPAALVREDTEIMIRELQIIFSVDAITRHLRVAGHVLVFLEQLRGIAPRATVDPVAAVTLSMAAATLTLLLATTTAATATVLTVVDQFTVLVLEPKPAFAPDARVAIVPRRRDLFGNAGLPWPPDCSG</sequence>
<reference evidence="1 2" key="1">
    <citation type="submission" date="2020-08" db="EMBL/GenBank/DDBJ databases">
        <title>The Agave Microbiome: Exploring the role of microbial communities in plant adaptations to desert environments.</title>
        <authorList>
            <person name="Partida-Martinez L.P."/>
        </authorList>
    </citation>
    <scope>NUCLEOTIDE SEQUENCE [LARGE SCALE GENOMIC DNA]</scope>
    <source>
        <strain evidence="1 2">AS3.13</strain>
    </source>
</reference>
<evidence type="ECO:0000313" key="2">
    <source>
        <dbReference type="Proteomes" id="UP000522313"/>
    </source>
</evidence>
<dbReference type="EMBL" id="JACHBT010000008">
    <property type="protein sequence ID" value="MBB6504694.1"/>
    <property type="molecule type" value="Genomic_DNA"/>
</dbReference>
<name>A0A7X0MMV8_9SPHN</name>
<proteinExistence type="predicted"/>
<comment type="caution">
    <text evidence="1">The sequence shown here is derived from an EMBL/GenBank/DDBJ whole genome shotgun (WGS) entry which is preliminary data.</text>
</comment>